<dbReference type="InterPro" id="IPR038770">
    <property type="entry name" value="Na+/solute_symporter_sf"/>
</dbReference>
<feature type="transmembrane region" description="Helical" evidence="1">
    <location>
        <begin position="30"/>
        <end position="46"/>
    </location>
</feature>
<feature type="transmembrane region" description="Helical" evidence="1">
    <location>
        <begin position="186"/>
        <end position="206"/>
    </location>
</feature>
<comment type="caution">
    <text evidence="2">The sequence shown here is derived from an EMBL/GenBank/DDBJ whole genome shotgun (WGS) entry which is preliminary data.</text>
</comment>
<feature type="transmembrane region" description="Helical" evidence="1">
    <location>
        <begin position="254"/>
        <end position="280"/>
    </location>
</feature>
<sequence>MKNHIKTYLLPVAMLLGILFYQEIEYLVFLSPYLIFMMLLVPYCRLSIKDIRIKPQHLMLLSIQVVVALGVYFALLPFNKIVAEGAFICMFCPTATSSPVITSMLGGSIASVISYSMLSNLTVALLSPFLFSFIGAHTELPFGESVWLISRQIFPLIVAPMILAFIMRKAFPALHKFFYESQSLSFYLWALALIIVLGRSMGYIVSNGEEKAAYESILAIAALAVCVFQFYIGKKIGARYGDKIAGGQGLGQKNTVLCIWMAFTYLTPLSSVAPAAYIVWQNIINSWQLINHERRTAKNQQ</sequence>
<feature type="transmembrane region" description="Helical" evidence="1">
    <location>
        <begin position="212"/>
        <end position="233"/>
    </location>
</feature>
<feature type="transmembrane region" description="Helical" evidence="1">
    <location>
        <begin position="58"/>
        <end position="75"/>
    </location>
</feature>
<keyword evidence="1" id="KW-1133">Transmembrane helix</keyword>
<evidence type="ECO:0000256" key="1">
    <source>
        <dbReference type="SAM" id="Phobius"/>
    </source>
</evidence>
<organism evidence="2 3">
    <name type="scientific">Candidatus Caccoplasma merdipullorum</name>
    <dbReference type="NCBI Taxonomy" id="2840718"/>
    <lineage>
        <taxon>Bacteria</taxon>
        <taxon>Pseudomonadati</taxon>
        <taxon>Bacteroidota</taxon>
        <taxon>Bacteroidia</taxon>
        <taxon>Bacteroidales</taxon>
        <taxon>Bacteroidaceae</taxon>
        <taxon>Bacteroidaceae incertae sedis</taxon>
        <taxon>Candidatus Caccoplasma</taxon>
    </lineage>
</organism>
<feature type="transmembrane region" description="Helical" evidence="1">
    <location>
        <begin position="113"/>
        <end position="134"/>
    </location>
</feature>
<accession>A0A9D9E3F1</accession>
<reference evidence="2" key="2">
    <citation type="journal article" date="2021" name="PeerJ">
        <title>Extensive microbial diversity within the chicken gut microbiome revealed by metagenomics and culture.</title>
        <authorList>
            <person name="Gilroy R."/>
            <person name="Ravi A."/>
            <person name="Getino M."/>
            <person name="Pursley I."/>
            <person name="Horton D.L."/>
            <person name="Alikhan N.F."/>
            <person name="Baker D."/>
            <person name="Gharbi K."/>
            <person name="Hall N."/>
            <person name="Watson M."/>
            <person name="Adriaenssens E.M."/>
            <person name="Foster-Nyarko E."/>
            <person name="Jarju S."/>
            <person name="Secka A."/>
            <person name="Antonio M."/>
            <person name="Oren A."/>
            <person name="Chaudhuri R.R."/>
            <person name="La Ragione R."/>
            <person name="Hildebrand F."/>
            <person name="Pallen M.J."/>
        </authorList>
    </citation>
    <scope>NUCLEOTIDE SEQUENCE</scope>
    <source>
        <strain evidence="2">G3-4614</strain>
    </source>
</reference>
<keyword evidence="1" id="KW-0812">Transmembrane</keyword>
<feature type="transmembrane region" description="Helical" evidence="1">
    <location>
        <begin position="7"/>
        <end position="24"/>
    </location>
</feature>
<protein>
    <submittedName>
        <fullName evidence="2">Transporter</fullName>
    </submittedName>
</protein>
<evidence type="ECO:0000313" key="2">
    <source>
        <dbReference type="EMBL" id="MBO8437790.1"/>
    </source>
</evidence>
<evidence type="ECO:0000313" key="3">
    <source>
        <dbReference type="Proteomes" id="UP000823636"/>
    </source>
</evidence>
<gene>
    <name evidence="2" type="ORF">IAC54_02685</name>
</gene>
<proteinExistence type="predicted"/>
<feature type="transmembrane region" description="Helical" evidence="1">
    <location>
        <begin position="146"/>
        <end position="166"/>
    </location>
</feature>
<dbReference type="EMBL" id="JADIMW010000026">
    <property type="protein sequence ID" value="MBO8437790.1"/>
    <property type="molecule type" value="Genomic_DNA"/>
</dbReference>
<keyword evidence="1" id="KW-0472">Membrane</keyword>
<dbReference type="Gene3D" id="1.20.1530.20">
    <property type="match status" value="1"/>
</dbReference>
<dbReference type="AlphaFoldDB" id="A0A9D9E3F1"/>
<feature type="transmembrane region" description="Helical" evidence="1">
    <location>
        <begin position="81"/>
        <end position="101"/>
    </location>
</feature>
<reference evidence="2" key="1">
    <citation type="submission" date="2020-10" db="EMBL/GenBank/DDBJ databases">
        <authorList>
            <person name="Gilroy R."/>
        </authorList>
    </citation>
    <scope>NUCLEOTIDE SEQUENCE</scope>
    <source>
        <strain evidence="2">G3-4614</strain>
    </source>
</reference>
<name>A0A9D9E3F1_9BACT</name>
<dbReference type="Proteomes" id="UP000823636">
    <property type="component" value="Unassembled WGS sequence"/>
</dbReference>